<evidence type="ECO:0000256" key="4">
    <source>
        <dbReference type="ARBA" id="ARBA00022692"/>
    </source>
</evidence>
<keyword evidence="3" id="KW-1003">Cell membrane</keyword>
<reference evidence="9 10" key="1">
    <citation type="submission" date="2019-07" db="EMBL/GenBank/DDBJ databases">
        <title>Genomic Encyclopedia of Archaeal and Bacterial Type Strains, Phase II (KMG-II): from individual species to whole genera.</title>
        <authorList>
            <person name="Goeker M."/>
        </authorList>
    </citation>
    <scope>NUCLEOTIDE SEQUENCE [LARGE SCALE GENOMIC DNA]</scope>
    <source>
        <strain evidence="9 10">DSM 21935</strain>
    </source>
</reference>
<dbReference type="Pfam" id="PF02472">
    <property type="entry name" value="ExbD"/>
    <property type="match status" value="1"/>
</dbReference>
<dbReference type="OrthoDB" id="9810103at2"/>
<evidence type="ECO:0000313" key="9">
    <source>
        <dbReference type="EMBL" id="TYP95578.1"/>
    </source>
</evidence>
<comment type="subcellular location">
    <subcellularLocation>
        <location evidence="1">Cell membrane</location>
        <topology evidence="1">Single-pass membrane protein</topology>
    </subcellularLocation>
    <subcellularLocation>
        <location evidence="7">Cell membrane</location>
        <topology evidence="7">Single-pass type II membrane protein</topology>
    </subcellularLocation>
</comment>
<keyword evidence="10" id="KW-1185">Reference proteome</keyword>
<gene>
    <name evidence="9" type="ORF">LX73_0887</name>
</gene>
<keyword evidence="7" id="KW-0653">Protein transport</keyword>
<dbReference type="EMBL" id="VNHY01000001">
    <property type="protein sequence ID" value="TYP95578.1"/>
    <property type="molecule type" value="Genomic_DNA"/>
</dbReference>
<evidence type="ECO:0000256" key="2">
    <source>
        <dbReference type="ARBA" id="ARBA00005811"/>
    </source>
</evidence>
<dbReference type="AlphaFoldDB" id="A0A5D3YQJ1"/>
<evidence type="ECO:0000256" key="1">
    <source>
        <dbReference type="ARBA" id="ARBA00004162"/>
    </source>
</evidence>
<keyword evidence="7" id="KW-0813">Transport</keyword>
<evidence type="ECO:0000313" key="10">
    <source>
        <dbReference type="Proteomes" id="UP000324595"/>
    </source>
</evidence>
<dbReference type="GO" id="GO:0015031">
    <property type="term" value="P:protein transport"/>
    <property type="evidence" value="ECO:0007669"/>
    <property type="project" value="UniProtKB-KW"/>
</dbReference>
<dbReference type="Proteomes" id="UP000324595">
    <property type="component" value="Unassembled WGS sequence"/>
</dbReference>
<dbReference type="GO" id="GO:0022857">
    <property type="term" value="F:transmembrane transporter activity"/>
    <property type="evidence" value="ECO:0007669"/>
    <property type="project" value="InterPro"/>
</dbReference>
<name>A0A5D3YQJ1_9BACT</name>
<dbReference type="PANTHER" id="PTHR30558">
    <property type="entry name" value="EXBD MEMBRANE COMPONENT OF PMF-DRIVEN MACROMOLECULE IMPORT SYSTEM"/>
    <property type="match status" value="1"/>
</dbReference>
<proteinExistence type="inferred from homology"/>
<evidence type="ECO:0000256" key="7">
    <source>
        <dbReference type="RuleBase" id="RU003879"/>
    </source>
</evidence>
<protein>
    <submittedName>
        <fullName evidence="9">Biopolymer transport protein ExbD</fullName>
    </submittedName>
</protein>
<evidence type="ECO:0000256" key="6">
    <source>
        <dbReference type="ARBA" id="ARBA00023136"/>
    </source>
</evidence>
<comment type="similarity">
    <text evidence="2 7">Belongs to the ExbD/TolR family.</text>
</comment>
<keyword evidence="5 8" id="KW-1133">Transmembrane helix</keyword>
<dbReference type="InterPro" id="IPR003400">
    <property type="entry name" value="ExbD"/>
</dbReference>
<evidence type="ECO:0000256" key="8">
    <source>
        <dbReference type="SAM" id="Phobius"/>
    </source>
</evidence>
<dbReference type="GO" id="GO:0005886">
    <property type="term" value="C:plasma membrane"/>
    <property type="evidence" value="ECO:0007669"/>
    <property type="project" value="UniProtKB-SubCell"/>
</dbReference>
<evidence type="ECO:0000256" key="3">
    <source>
        <dbReference type="ARBA" id="ARBA00022475"/>
    </source>
</evidence>
<organism evidence="9 10">
    <name type="scientific">Fodinibius salinus</name>
    <dbReference type="NCBI Taxonomy" id="860790"/>
    <lineage>
        <taxon>Bacteria</taxon>
        <taxon>Pseudomonadati</taxon>
        <taxon>Balneolota</taxon>
        <taxon>Balneolia</taxon>
        <taxon>Balneolales</taxon>
        <taxon>Balneolaceae</taxon>
        <taxon>Fodinibius</taxon>
    </lineage>
</organism>
<feature type="transmembrane region" description="Helical" evidence="8">
    <location>
        <begin position="15"/>
        <end position="37"/>
    </location>
</feature>
<keyword evidence="4 7" id="KW-0812">Transmembrane</keyword>
<evidence type="ECO:0000256" key="5">
    <source>
        <dbReference type="ARBA" id="ARBA00022989"/>
    </source>
</evidence>
<keyword evidence="6 8" id="KW-0472">Membrane</keyword>
<dbReference type="RefSeq" id="WP_148898239.1">
    <property type="nucleotide sequence ID" value="NZ_VNHY01000001.1"/>
</dbReference>
<dbReference type="PANTHER" id="PTHR30558:SF3">
    <property type="entry name" value="BIOPOLYMER TRANSPORT PROTEIN EXBD-RELATED"/>
    <property type="match status" value="1"/>
</dbReference>
<comment type="caution">
    <text evidence="9">The sequence shown here is derived from an EMBL/GenBank/DDBJ whole genome shotgun (WGS) entry which is preliminary data.</text>
</comment>
<sequence>MGHFEKKSAKTKEDIPMAAMPDIIFMLLIFFMVTTVLREVTLQVKVDYTQAQNIEKIEQKRLVSYIYVGPQKLSGTKLGATKIQIDDSIIEDVAAVRNIMYDKLKEQPKLIVSLRVHDEAEFGIVTDIQEELREAGALRINYSTKQEQS</sequence>
<accession>A0A5D3YQJ1</accession>